<reference evidence="5" key="1">
    <citation type="journal article" date="2019" name="Int. J. Syst. Evol. Microbiol.">
        <title>The Global Catalogue of Microorganisms (GCM) 10K type strain sequencing project: providing services to taxonomists for standard genome sequencing and annotation.</title>
        <authorList>
            <consortium name="The Broad Institute Genomics Platform"/>
            <consortium name="The Broad Institute Genome Sequencing Center for Infectious Disease"/>
            <person name="Wu L."/>
            <person name="Ma J."/>
        </authorList>
    </citation>
    <scope>NUCLEOTIDE SEQUENCE [LARGE SCALE GENOMIC DNA]</scope>
    <source>
        <strain evidence="5">CGMCC 1.19061</strain>
    </source>
</reference>
<dbReference type="InterPro" id="IPR050639">
    <property type="entry name" value="SSR_resolvase"/>
</dbReference>
<keyword evidence="5" id="KW-1185">Reference proteome</keyword>
<dbReference type="Pfam" id="PF13408">
    <property type="entry name" value="Zn_ribbon_recom"/>
    <property type="match status" value="1"/>
</dbReference>
<evidence type="ECO:0000259" key="2">
    <source>
        <dbReference type="PROSITE" id="PS51736"/>
    </source>
</evidence>
<proteinExistence type="predicted"/>
<dbReference type="RefSeq" id="WP_379964180.1">
    <property type="nucleotide sequence ID" value="NZ_JBHSGT010000023.1"/>
</dbReference>
<dbReference type="InterPro" id="IPR006119">
    <property type="entry name" value="Resolv_N"/>
</dbReference>
<dbReference type="InterPro" id="IPR011109">
    <property type="entry name" value="DNA_bind_recombinase_dom"/>
</dbReference>
<dbReference type="PANTHER" id="PTHR30461:SF23">
    <property type="entry name" value="DNA RECOMBINASE-RELATED"/>
    <property type="match status" value="1"/>
</dbReference>
<dbReference type="PROSITE" id="PS51737">
    <property type="entry name" value="RECOMBINASE_DNA_BIND"/>
    <property type="match status" value="1"/>
</dbReference>
<evidence type="ECO:0000313" key="5">
    <source>
        <dbReference type="Proteomes" id="UP001596026"/>
    </source>
</evidence>
<dbReference type="PROSITE" id="PS51736">
    <property type="entry name" value="RECOMBINASES_3"/>
    <property type="match status" value="1"/>
</dbReference>
<sequence>MMKKVEVIKGEGLLNGRRNGAEIKLKRVAAYCRVSTDSEDQLQSYHSQVKYYTDLINENSDWTMAGIYADEAITGTQIDKRLDFQRLINDCMNGDIDMVITKSISRFARNTLDTLKYVRRLKEINVAVFFEEENINTLTMDGELLLVILSSVAQQEVENISANVKKGLKMKMQRGELVGFHGCLGYDYDSENKTISINEDEAQIVKYIFKRYLEGAGGSVICRELENLGYRSPRGSSKWSATTVLGIIKNEKYKGDLLMGKTFTLDPITKRRLENFGEEDKFYIKDHHEGIVSEEDFDKAQAIRLRRAKNRNTVGSKNGKRDKFSREYAFSCLLECGFCGSNLSRRSWHSNSQYKKTIWQCVRGTKKGKKFCPNSKGIEEIAIEKAFLESYRQLTSNNKDIVSSFLDLVEVSLNDKSLEKSIKKLEREITHLLNKQNSLVDLRLEEKIEEDLYEEKYIDLQKEYSKKNKEKKNLEYSLENNNEIKKRMKDFKSMLERKEVLKEFDRYVFESIVEKVIVGEIDDDGKVDPYKLAFVYKTGFKDGLNGERFKTPRKNASSKNKRIGKDSAELSSYINNQVNKSCSHSSDVTCGDGCSFVKKIGNAPTPTYDIFVRKDKFIGNKTC</sequence>
<evidence type="ECO:0000313" key="4">
    <source>
        <dbReference type="EMBL" id="MFC4709840.1"/>
    </source>
</evidence>
<dbReference type="SMART" id="SM00857">
    <property type="entry name" value="Resolvase"/>
    <property type="match status" value="1"/>
</dbReference>
<feature type="domain" description="Resolvase/invertase-type recombinase catalytic" evidence="2">
    <location>
        <begin position="27"/>
        <end position="175"/>
    </location>
</feature>
<protein>
    <submittedName>
        <fullName evidence="4">Recombinase family protein</fullName>
    </submittedName>
</protein>
<dbReference type="EMBL" id="JBHSGT010000023">
    <property type="protein sequence ID" value="MFC4709840.1"/>
    <property type="molecule type" value="Genomic_DNA"/>
</dbReference>
<dbReference type="CDD" id="cd00338">
    <property type="entry name" value="Ser_Recombinase"/>
    <property type="match status" value="1"/>
</dbReference>
<dbReference type="Gene3D" id="3.90.1750.20">
    <property type="entry name" value="Putative Large Serine Recombinase, Chain B, Domain 2"/>
    <property type="match status" value="1"/>
</dbReference>
<evidence type="ECO:0000256" key="1">
    <source>
        <dbReference type="SAM" id="Coils"/>
    </source>
</evidence>
<feature type="domain" description="Recombinase" evidence="3">
    <location>
        <begin position="185"/>
        <end position="310"/>
    </location>
</feature>
<accession>A0ABV9M2P6</accession>
<comment type="caution">
    <text evidence="4">The sequence shown here is derived from an EMBL/GenBank/DDBJ whole genome shotgun (WGS) entry which is preliminary data.</text>
</comment>
<dbReference type="PANTHER" id="PTHR30461">
    <property type="entry name" value="DNA-INVERTASE FROM LAMBDOID PROPHAGE"/>
    <property type="match status" value="1"/>
</dbReference>
<dbReference type="Pfam" id="PF00239">
    <property type="entry name" value="Resolvase"/>
    <property type="match status" value="1"/>
</dbReference>
<dbReference type="InterPro" id="IPR036162">
    <property type="entry name" value="Resolvase-like_N_sf"/>
</dbReference>
<dbReference type="Proteomes" id="UP001596026">
    <property type="component" value="Unassembled WGS sequence"/>
</dbReference>
<keyword evidence="1" id="KW-0175">Coiled coil</keyword>
<feature type="coiled-coil region" evidence="1">
    <location>
        <begin position="408"/>
        <end position="477"/>
    </location>
</feature>
<name>A0ABV9M2P6_9ENTE</name>
<dbReference type="InterPro" id="IPR025827">
    <property type="entry name" value="Zn_ribbon_recom_dom"/>
</dbReference>
<dbReference type="Gene3D" id="3.40.50.1390">
    <property type="entry name" value="Resolvase, N-terminal catalytic domain"/>
    <property type="match status" value="1"/>
</dbReference>
<evidence type="ECO:0000259" key="3">
    <source>
        <dbReference type="PROSITE" id="PS51737"/>
    </source>
</evidence>
<organism evidence="4 5">
    <name type="scientific">Enterococcus eurekensis</name>
    <dbReference type="NCBI Taxonomy" id="1159753"/>
    <lineage>
        <taxon>Bacteria</taxon>
        <taxon>Bacillati</taxon>
        <taxon>Bacillota</taxon>
        <taxon>Bacilli</taxon>
        <taxon>Lactobacillales</taxon>
        <taxon>Enterococcaceae</taxon>
        <taxon>Enterococcus</taxon>
    </lineage>
</organism>
<dbReference type="SUPFAM" id="SSF53041">
    <property type="entry name" value="Resolvase-like"/>
    <property type="match status" value="1"/>
</dbReference>
<dbReference type="Pfam" id="PF07508">
    <property type="entry name" value="Recombinase"/>
    <property type="match status" value="1"/>
</dbReference>
<gene>
    <name evidence="4" type="ORF">ACFO3L_04215</name>
</gene>
<dbReference type="InterPro" id="IPR038109">
    <property type="entry name" value="DNA_bind_recomb_sf"/>
</dbReference>